<comment type="caution">
    <text evidence="1">The sequence shown here is derived from an EMBL/GenBank/DDBJ whole genome shotgun (WGS) entry which is preliminary data.</text>
</comment>
<accession>A0ABT7C1S5</accession>
<evidence type="ECO:0000313" key="1">
    <source>
        <dbReference type="EMBL" id="MDJ1185399.1"/>
    </source>
</evidence>
<dbReference type="Proteomes" id="UP001232992">
    <property type="component" value="Unassembled WGS sequence"/>
</dbReference>
<dbReference type="EMBL" id="JAQOSQ010000033">
    <property type="protein sequence ID" value="MDJ1185399.1"/>
    <property type="molecule type" value="Genomic_DNA"/>
</dbReference>
<evidence type="ECO:0000313" key="2">
    <source>
        <dbReference type="Proteomes" id="UP001232992"/>
    </source>
</evidence>
<proteinExistence type="predicted"/>
<organism evidence="1 2">
    <name type="scientific">Roseofilum casamattae BLCC-M143</name>
    <dbReference type="NCBI Taxonomy" id="3022442"/>
    <lineage>
        <taxon>Bacteria</taxon>
        <taxon>Bacillati</taxon>
        <taxon>Cyanobacteriota</taxon>
        <taxon>Cyanophyceae</taxon>
        <taxon>Desertifilales</taxon>
        <taxon>Desertifilaceae</taxon>
        <taxon>Roseofilum</taxon>
        <taxon>Roseofilum casamattae</taxon>
    </lineage>
</organism>
<gene>
    <name evidence="1" type="ORF">PMH09_19620</name>
</gene>
<reference evidence="1 2" key="1">
    <citation type="submission" date="2023-01" db="EMBL/GenBank/DDBJ databases">
        <title>Novel diversity within Roseofilum (Cyanobacteria; Desertifilaceae) from marine benthic mats with descriptions of four novel species.</title>
        <authorList>
            <person name="Wang Y."/>
            <person name="Berthold D.E."/>
            <person name="Hu J."/>
            <person name="Lefler F.W."/>
            <person name="Laughinghouse H.D. IV."/>
        </authorList>
    </citation>
    <scope>NUCLEOTIDE SEQUENCE [LARGE SCALE GENOMIC DNA]</scope>
    <source>
        <strain evidence="1 2">BLCC-M143</strain>
    </source>
</reference>
<name>A0ABT7C1S5_9CYAN</name>
<dbReference type="RefSeq" id="WP_283760041.1">
    <property type="nucleotide sequence ID" value="NZ_JAQOSQ010000033.1"/>
</dbReference>
<dbReference type="Pfam" id="PF17275">
    <property type="entry name" value="DUF5340"/>
    <property type="match status" value="1"/>
</dbReference>
<sequence>MPPIPVPSHVHYELLLQLLERQTRIAVENQPLQREQVKQLIATLRKALAQQRQLEQSCEQANLPIEYRWSLNED</sequence>
<protein>
    <submittedName>
        <fullName evidence="1">DUF5340 domain-containing protein</fullName>
    </submittedName>
</protein>
<dbReference type="InterPro" id="IPR035228">
    <property type="entry name" value="DUF5340"/>
</dbReference>
<keyword evidence="2" id="KW-1185">Reference proteome</keyword>